<gene>
    <name evidence="2" type="ORF">EVAR_56812_1</name>
</gene>
<protein>
    <submittedName>
        <fullName evidence="2">Uncharacterized protein</fullName>
    </submittedName>
</protein>
<dbReference type="AlphaFoldDB" id="A0A4C1Y082"/>
<keyword evidence="1" id="KW-0812">Transmembrane</keyword>
<proteinExistence type="predicted"/>
<sequence length="105" mass="11531">MHQLKAISKRKSTCKQIPILGFDNIEGPRKMAAFEHLRTRCEFGAGARDRCAALARTSRGAHRARNAPSALIVPLIIVAGGWLRRRGGPHWGLVDVRLPVGTRLA</sequence>
<dbReference type="Proteomes" id="UP000299102">
    <property type="component" value="Unassembled WGS sequence"/>
</dbReference>
<dbReference type="EMBL" id="BGZK01001035">
    <property type="protein sequence ID" value="GBP69268.1"/>
    <property type="molecule type" value="Genomic_DNA"/>
</dbReference>
<keyword evidence="3" id="KW-1185">Reference proteome</keyword>
<evidence type="ECO:0000313" key="3">
    <source>
        <dbReference type="Proteomes" id="UP000299102"/>
    </source>
</evidence>
<name>A0A4C1Y082_EUMVA</name>
<accession>A0A4C1Y082</accession>
<organism evidence="2 3">
    <name type="scientific">Eumeta variegata</name>
    <name type="common">Bagworm moth</name>
    <name type="synonym">Eumeta japonica</name>
    <dbReference type="NCBI Taxonomy" id="151549"/>
    <lineage>
        <taxon>Eukaryota</taxon>
        <taxon>Metazoa</taxon>
        <taxon>Ecdysozoa</taxon>
        <taxon>Arthropoda</taxon>
        <taxon>Hexapoda</taxon>
        <taxon>Insecta</taxon>
        <taxon>Pterygota</taxon>
        <taxon>Neoptera</taxon>
        <taxon>Endopterygota</taxon>
        <taxon>Lepidoptera</taxon>
        <taxon>Glossata</taxon>
        <taxon>Ditrysia</taxon>
        <taxon>Tineoidea</taxon>
        <taxon>Psychidae</taxon>
        <taxon>Oiketicinae</taxon>
        <taxon>Eumeta</taxon>
    </lineage>
</organism>
<evidence type="ECO:0000313" key="2">
    <source>
        <dbReference type="EMBL" id="GBP69268.1"/>
    </source>
</evidence>
<evidence type="ECO:0000256" key="1">
    <source>
        <dbReference type="SAM" id="Phobius"/>
    </source>
</evidence>
<keyword evidence="1" id="KW-1133">Transmembrane helix</keyword>
<comment type="caution">
    <text evidence="2">The sequence shown here is derived from an EMBL/GenBank/DDBJ whole genome shotgun (WGS) entry which is preliminary data.</text>
</comment>
<feature type="transmembrane region" description="Helical" evidence="1">
    <location>
        <begin position="66"/>
        <end position="83"/>
    </location>
</feature>
<reference evidence="2 3" key="1">
    <citation type="journal article" date="2019" name="Commun. Biol.">
        <title>The bagworm genome reveals a unique fibroin gene that provides high tensile strength.</title>
        <authorList>
            <person name="Kono N."/>
            <person name="Nakamura H."/>
            <person name="Ohtoshi R."/>
            <person name="Tomita M."/>
            <person name="Numata K."/>
            <person name="Arakawa K."/>
        </authorList>
    </citation>
    <scope>NUCLEOTIDE SEQUENCE [LARGE SCALE GENOMIC DNA]</scope>
</reference>
<keyword evidence="1" id="KW-0472">Membrane</keyword>